<dbReference type="RefSeq" id="WP_378154524.1">
    <property type="nucleotide sequence ID" value="NZ_JBHSEC010000014.1"/>
</dbReference>
<feature type="domain" description="CBS" evidence="3">
    <location>
        <begin position="67"/>
        <end position="124"/>
    </location>
</feature>
<dbReference type="Gene3D" id="3.10.580.10">
    <property type="entry name" value="CBS-domain"/>
    <property type="match status" value="1"/>
</dbReference>
<dbReference type="InterPro" id="IPR051257">
    <property type="entry name" value="Diverse_CBS-Domain"/>
</dbReference>
<sequence length="133" mass="14627">MKNLMSRDVVTCSPTDFAQEIVQNMRTLDIGSMPVIDKDQRVIGIITDRDLSTRTDLTSQSIVEDFMTKEVITITPESSAVEAAALMATYKIRRLPVIENGQLAGYLTLSELSVPEPIGSRSPIRQAIEGNSL</sequence>
<evidence type="ECO:0000313" key="5">
    <source>
        <dbReference type="Proteomes" id="UP001595817"/>
    </source>
</evidence>
<feature type="domain" description="CBS" evidence="3">
    <location>
        <begin position="5"/>
        <end position="62"/>
    </location>
</feature>
<dbReference type="InterPro" id="IPR000644">
    <property type="entry name" value="CBS_dom"/>
</dbReference>
<dbReference type="SMART" id="SM00116">
    <property type="entry name" value="CBS"/>
    <property type="match status" value="2"/>
</dbReference>
<dbReference type="Proteomes" id="UP001595817">
    <property type="component" value="Unassembled WGS sequence"/>
</dbReference>
<gene>
    <name evidence="4" type="ORF">ACFOZY_08845</name>
</gene>
<dbReference type="PROSITE" id="PS51371">
    <property type="entry name" value="CBS"/>
    <property type="match status" value="2"/>
</dbReference>
<dbReference type="PANTHER" id="PTHR43080">
    <property type="entry name" value="CBS DOMAIN-CONTAINING PROTEIN CBSX3, MITOCHONDRIAL"/>
    <property type="match status" value="1"/>
</dbReference>
<keyword evidence="5" id="KW-1185">Reference proteome</keyword>
<dbReference type="PANTHER" id="PTHR43080:SF2">
    <property type="entry name" value="CBS DOMAIN-CONTAINING PROTEIN"/>
    <property type="match status" value="1"/>
</dbReference>
<reference evidence="5" key="1">
    <citation type="journal article" date="2019" name="Int. J. Syst. Evol. Microbiol.">
        <title>The Global Catalogue of Microorganisms (GCM) 10K type strain sequencing project: providing services to taxonomists for standard genome sequencing and annotation.</title>
        <authorList>
            <consortium name="The Broad Institute Genomics Platform"/>
            <consortium name="The Broad Institute Genome Sequencing Center for Infectious Disease"/>
            <person name="Wu L."/>
            <person name="Ma J."/>
        </authorList>
    </citation>
    <scope>NUCLEOTIDE SEQUENCE [LARGE SCALE GENOMIC DNA]</scope>
    <source>
        <strain evidence="5">CCUG 59778</strain>
    </source>
</reference>
<accession>A0ABV8X6F7</accession>
<organism evidence="4 5">
    <name type="scientific">Chungangia koreensis</name>
    <dbReference type="NCBI Taxonomy" id="752657"/>
    <lineage>
        <taxon>Bacteria</taxon>
        <taxon>Bacillati</taxon>
        <taxon>Bacillota</taxon>
        <taxon>Bacilli</taxon>
        <taxon>Lactobacillales</taxon>
        <taxon>Chungangia</taxon>
    </lineage>
</organism>
<dbReference type="InterPro" id="IPR046342">
    <property type="entry name" value="CBS_dom_sf"/>
</dbReference>
<comment type="caution">
    <text evidence="4">The sequence shown here is derived from an EMBL/GenBank/DDBJ whole genome shotgun (WGS) entry which is preliminary data.</text>
</comment>
<evidence type="ECO:0000259" key="3">
    <source>
        <dbReference type="PROSITE" id="PS51371"/>
    </source>
</evidence>
<dbReference type="SUPFAM" id="SSF54631">
    <property type="entry name" value="CBS-domain pair"/>
    <property type="match status" value="1"/>
</dbReference>
<protein>
    <submittedName>
        <fullName evidence="4">CBS domain-containing protein</fullName>
    </submittedName>
</protein>
<keyword evidence="1 2" id="KW-0129">CBS domain</keyword>
<evidence type="ECO:0000256" key="2">
    <source>
        <dbReference type="PROSITE-ProRule" id="PRU00703"/>
    </source>
</evidence>
<proteinExistence type="predicted"/>
<name>A0ABV8X6F7_9LACT</name>
<evidence type="ECO:0000313" key="4">
    <source>
        <dbReference type="EMBL" id="MFC4410530.1"/>
    </source>
</evidence>
<dbReference type="EMBL" id="JBHSEC010000014">
    <property type="protein sequence ID" value="MFC4410530.1"/>
    <property type="molecule type" value="Genomic_DNA"/>
</dbReference>
<dbReference type="Pfam" id="PF00571">
    <property type="entry name" value="CBS"/>
    <property type="match status" value="2"/>
</dbReference>
<evidence type="ECO:0000256" key="1">
    <source>
        <dbReference type="ARBA" id="ARBA00023122"/>
    </source>
</evidence>